<gene>
    <name evidence="3" type="ORF">COB13_05905</name>
</gene>
<accession>A0A2A4Z566</accession>
<comment type="caution">
    <text evidence="3">The sequence shown here is derived from an EMBL/GenBank/DDBJ whole genome shotgun (WGS) entry which is preliminary data.</text>
</comment>
<dbReference type="NCBIfam" id="NF041384">
    <property type="entry name" value="YHS_seleno_dom"/>
    <property type="match status" value="1"/>
</dbReference>
<feature type="signal peptide" evidence="2">
    <location>
        <begin position="1"/>
        <end position="36"/>
    </location>
</feature>
<keyword evidence="1" id="KW-0175">Coiled coil</keyword>
<evidence type="ECO:0000313" key="3">
    <source>
        <dbReference type="EMBL" id="PCJ02125.1"/>
    </source>
</evidence>
<reference evidence="3" key="2">
    <citation type="journal article" date="2018" name="ISME J.">
        <title>A dynamic microbial community with high functional redundancy inhabits the cold, oxic subseafloor aquifer.</title>
        <authorList>
            <person name="Tully B.J."/>
            <person name="Wheat C.G."/>
            <person name="Glazer B.T."/>
            <person name="Huber J.A."/>
        </authorList>
    </citation>
    <scope>NUCLEOTIDE SEQUENCE</scope>
    <source>
        <strain evidence="3">NORP83</strain>
    </source>
</reference>
<evidence type="ECO:0000256" key="2">
    <source>
        <dbReference type="SAM" id="SignalP"/>
    </source>
</evidence>
<organism evidence="3">
    <name type="scientific">OCS116 cluster bacterium</name>
    <dbReference type="NCBI Taxonomy" id="2030921"/>
    <lineage>
        <taxon>Bacteria</taxon>
        <taxon>Pseudomonadati</taxon>
        <taxon>Pseudomonadota</taxon>
        <taxon>Alphaproteobacteria</taxon>
        <taxon>OCS116 cluster</taxon>
    </lineage>
</organism>
<evidence type="ECO:0000256" key="1">
    <source>
        <dbReference type="SAM" id="Coils"/>
    </source>
</evidence>
<name>A0A2A4Z566_9PROT</name>
<feature type="chain" id="PRO_5013128208" description="YHS domain-containing protein" evidence="2">
    <location>
        <begin position="37"/>
        <end position="223"/>
    </location>
</feature>
<protein>
    <recommendedName>
        <fullName evidence="4">YHS domain-containing protein</fullName>
    </recommendedName>
</protein>
<sequence>MDDVLSKLNRFFKTVKNDLIKGLFLVVFCAPSSAHAVETVYWVDNQSGVAMAGYDPISYFLRGEGGFGDYHYEYYWSGAVWRFQNEGNLEAFRDYPLIYAPQFGGYDAYKMSSSVKVTPDPYYSDVFNNRLYLFHNQKNLDEWQKKRKTHIRAAQKNWQAMHVYQVFKNFDAPEIEQNETANNKKIETQEERVLRKMSEIDREKAEALLEQELKDKEEKAKKQ</sequence>
<keyword evidence="2" id="KW-0732">Signal</keyword>
<feature type="coiled-coil region" evidence="1">
    <location>
        <begin position="186"/>
        <end position="222"/>
    </location>
</feature>
<dbReference type="AlphaFoldDB" id="A0A2A4Z566"/>
<dbReference type="EMBL" id="NVUS01000005">
    <property type="protein sequence ID" value="PCJ02125.1"/>
    <property type="molecule type" value="Genomic_DNA"/>
</dbReference>
<evidence type="ECO:0008006" key="4">
    <source>
        <dbReference type="Google" id="ProtNLM"/>
    </source>
</evidence>
<proteinExistence type="predicted"/>
<reference key="1">
    <citation type="submission" date="2017-08" db="EMBL/GenBank/DDBJ databases">
        <title>A dynamic microbial community with high functional redundancy inhabits the cold, oxic subseafloor aquifer.</title>
        <authorList>
            <person name="Tully B.J."/>
            <person name="Wheat C.G."/>
            <person name="Glazer B.T."/>
            <person name="Huber J.A."/>
        </authorList>
    </citation>
    <scope>NUCLEOTIDE SEQUENCE [LARGE SCALE GENOMIC DNA]</scope>
</reference>